<evidence type="ECO:0000256" key="13">
    <source>
        <dbReference type="SAM" id="MobiDB-lite"/>
    </source>
</evidence>
<feature type="transmembrane region" description="Helical" evidence="12">
    <location>
        <begin position="192"/>
        <end position="214"/>
    </location>
</feature>
<sequence>MSLVTALSSIRFVGGQKSTEYDIVDRLHSALTANLLIALAILVSFKQFGGRPIECMMPDSFAGSWEAYAESFCWAQDTYFVPFTRAVESLDTNERRVSRISYYQWVPFFLLIEAVCFKLPGLFWHTVSGHSGLNINELLKSTSDPNNVKPHVRRGTIEGLTTHMEGALRFQTRLKKKKFVPHKYLKWLNLPYSASFVTLMYILTKFFYLANVAIQLHLMNKLYCNFRFLETDNHSMYGFQALRDLLKGTTWETTGVFPRVTLCDLEVRVMGNLQKHTVQCVLIINIFNEKLFVLLWLWFMALLFLTTCSMLYWLVIYIFPQPNYQMIVRHLELSEMPFNPKESEKDVRRFIFAYLKTDGAFAIRMITLHSSVVFATELVLSLWNSFYKIENMIDLDIHIPPIDSSGHVVMEQALRRDPDDLKKYFYHLNSRTDNVSASAPTTPAIEDQNQKLK</sequence>
<dbReference type="Proteomes" id="UP000887566">
    <property type="component" value="Unplaced"/>
</dbReference>
<evidence type="ECO:0000256" key="12">
    <source>
        <dbReference type="RuleBase" id="RU010713"/>
    </source>
</evidence>
<feature type="region of interest" description="Disordered" evidence="13">
    <location>
        <begin position="434"/>
        <end position="453"/>
    </location>
</feature>
<evidence type="ECO:0000256" key="1">
    <source>
        <dbReference type="ARBA" id="ARBA00004610"/>
    </source>
</evidence>
<dbReference type="GO" id="GO:0005921">
    <property type="term" value="C:gap junction"/>
    <property type="evidence" value="ECO:0007669"/>
    <property type="project" value="UniProtKB-SubCell"/>
</dbReference>
<dbReference type="WBParaSite" id="PSAMB.scaffold2994size20147.g19931.t1">
    <property type="protein sequence ID" value="PSAMB.scaffold2994size20147.g19931.t1"/>
    <property type="gene ID" value="PSAMB.scaffold2994size20147.g19931"/>
</dbReference>
<keyword evidence="11 12" id="KW-0407">Ion channel</keyword>
<proteinExistence type="inferred from homology"/>
<gene>
    <name evidence="12" type="primary">inx</name>
</gene>
<dbReference type="GO" id="GO:0034220">
    <property type="term" value="P:monoatomic ion transmembrane transport"/>
    <property type="evidence" value="ECO:0007669"/>
    <property type="project" value="UniProtKB-KW"/>
</dbReference>
<keyword evidence="5 12" id="KW-0812">Transmembrane</keyword>
<evidence type="ECO:0000256" key="9">
    <source>
        <dbReference type="ARBA" id="ARBA00023065"/>
    </source>
</evidence>
<dbReference type="InterPro" id="IPR000990">
    <property type="entry name" value="Innexin"/>
</dbReference>
<keyword evidence="3 12" id="KW-0813">Transport</keyword>
<evidence type="ECO:0000256" key="4">
    <source>
        <dbReference type="ARBA" id="ARBA00022475"/>
    </source>
</evidence>
<dbReference type="GO" id="GO:0005243">
    <property type="term" value="F:gap junction channel activity"/>
    <property type="evidence" value="ECO:0007669"/>
    <property type="project" value="TreeGrafter"/>
</dbReference>
<keyword evidence="4" id="KW-1003">Cell membrane</keyword>
<evidence type="ECO:0000256" key="11">
    <source>
        <dbReference type="ARBA" id="ARBA00023303"/>
    </source>
</evidence>
<evidence type="ECO:0000313" key="15">
    <source>
        <dbReference type="WBParaSite" id="PSAMB.scaffold2994size20147.g19931.t1"/>
    </source>
</evidence>
<evidence type="ECO:0000256" key="6">
    <source>
        <dbReference type="ARBA" id="ARBA00022868"/>
    </source>
</evidence>
<feature type="transmembrane region" description="Helical" evidence="12">
    <location>
        <begin position="105"/>
        <end position="124"/>
    </location>
</feature>
<accession>A0A914W458</accession>
<comment type="similarity">
    <text evidence="12">Belongs to the pannexin family.</text>
</comment>
<name>A0A914W458_9BILA</name>
<keyword evidence="14" id="KW-1185">Reference proteome</keyword>
<dbReference type="Pfam" id="PF00876">
    <property type="entry name" value="Innexin"/>
    <property type="match status" value="1"/>
</dbReference>
<organism evidence="14 15">
    <name type="scientific">Plectus sambesii</name>
    <dbReference type="NCBI Taxonomy" id="2011161"/>
    <lineage>
        <taxon>Eukaryota</taxon>
        <taxon>Metazoa</taxon>
        <taxon>Ecdysozoa</taxon>
        <taxon>Nematoda</taxon>
        <taxon>Chromadorea</taxon>
        <taxon>Plectida</taxon>
        <taxon>Plectina</taxon>
        <taxon>Plectoidea</taxon>
        <taxon>Plectidae</taxon>
        <taxon>Plectus</taxon>
    </lineage>
</organism>
<feature type="transmembrane region" description="Helical" evidence="12">
    <location>
        <begin position="361"/>
        <end position="383"/>
    </location>
</feature>
<reference evidence="15" key="1">
    <citation type="submission" date="2022-11" db="UniProtKB">
        <authorList>
            <consortium name="WormBaseParasite"/>
        </authorList>
    </citation>
    <scope>IDENTIFICATION</scope>
</reference>
<evidence type="ECO:0000256" key="10">
    <source>
        <dbReference type="ARBA" id="ARBA00023136"/>
    </source>
</evidence>
<comment type="subcellular location">
    <subcellularLocation>
        <location evidence="1">Cell junction</location>
        <location evidence="1">Gap junction</location>
    </subcellularLocation>
    <subcellularLocation>
        <location evidence="2 12">Cell membrane</location>
        <topology evidence="2 12">Multi-pass membrane protein</topology>
    </subcellularLocation>
</comment>
<evidence type="ECO:0000256" key="2">
    <source>
        <dbReference type="ARBA" id="ARBA00004651"/>
    </source>
</evidence>
<comment type="function">
    <text evidence="12">Structural component of the gap junctions.</text>
</comment>
<dbReference type="GO" id="GO:0005886">
    <property type="term" value="C:plasma membrane"/>
    <property type="evidence" value="ECO:0007669"/>
    <property type="project" value="UniProtKB-SubCell"/>
</dbReference>
<dbReference type="PANTHER" id="PTHR11893">
    <property type="entry name" value="INNEXIN"/>
    <property type="match status" value="1"/>
</dbReference>
<feature type="transmembrane region" description="Helical" evidence="12">
    <location>
        <begin position="291"/>
        <end position="319"/>
    </location>
</feature>
<keyword evidence="8 12" id="KW-1133">Transmembrane helix</keyword>
<dbReference type="PANTHER" id="PTHR11893:SF14">
    <property type="entry name" value="INNEXIN-10"/>
    <property type="match status" value="1"/>
</dbReference>
<evidence type="ECO:0000256" key="5">
    <source>
        <dbReference type="ARBA" id="ARBA00022692"/>
    </source>
</evidence>
<dbReference type="PROSITE" id="PS51013">
    <property type="entry name" value="PANNEXIN"/>
    <property type="match status" value="1"/>
</dbReference>
<evidence type="ECO:0000256" key="8">
    <source>
        <dbReference type="ARBA" id="ARBA00022989"/>
    </source>
</evidence>
<dbReference type="PRINTS" id="PR01262">
    <property type="entry name" value="INNEXIN"/>
</dbReference>
<keyword evidence="10 12" id="KW-0472">Membrane</keyword>
<keyword evidence="9 12" id="KW-0406">Ion transport</keyword>
<keyword evidence="7" id="KW-0965">Cell junction</keyword>
<keyword evidence="6" id="KW-0303">Gap junction</keyword>
<evidence type="ECO:0000256" key="3">
    <source>
        <dbReference type="ARBA" id="ARBA00022448"/>
    </source>
</evidence>
<evidence type="ECO:0000313" key="14">
    <source>
        <dbReference type="Proteomes" id="UP000887566"/>
    </source>
</evidence>
<protein>
    <recommendedName>
        <fullName evidence="12">Innexin</fullName>
    </recommendedName>
</protein>
<evidence type="ECO:0000256" key="7">
    <source>
        <dbReference type="ARBA" id="ARBA00022949"/>
    </source>
</evidence>
<dbReference type="AlphaFoldDB" id="A0A914W458"/>